<comment type="caution">
    <text evidence="2">The sequence shown here is derived from an EMBL/GenBank/DDBJ whole genome shotgun (WGS) entry which is preliminary data.</text>
</comment>
<name>A0ABW4IT62_9ACTN</name>
<evidence type="ECO:0000256" key="1">
    <source>
        <dbReference type="SAM" id="Phobius"/>
    </source>
</evidence>
<keyword evidence="1" id="KW-1133">Transmembrane helix</keyword>
<accession>A0ABW4IT62</accession>
<protein>
    <submittedName>
        <fullName evidence="2">YoaK family protein</fullName>
    </submittedName>
</protein>
<feature type="transmembrane region" description="Helical" evidence="1">
    <location>
        <begin position="207"/>
        <end position="227"/>
    </location>
</feature>
<reference evidence="3" key="1">
    <citation type="journal article" date="2019" name="Int. J. Syst. Evol. Microbiol.">
        <title>The Global Catalogue of Microorganisms (GCM) 10K type strain sequencing project: providing services to taxonomists for standard genome sequencing and annotation.</title>
        <authorList>
            <consortium name="The Broad Institute Genomics Platform"/>
            <consortium name="The Broad Institute Genome Sequencing Center for Infectious Disease"/>
            <person name="Wu L."/>
            <person name="Ma J."/>
        </authorList>
    </citation>
    <scope>NUCLEOTIDE SEQUENCE [LARGE SCALE GENOMIC DNA]</scope>
    <source>
        <strain evidence="3">CGMCC 1.12470</strain>
    </source>
</reference>
<evidence type="ECO:0000313" key="3">
    <source>
        <dbReference type="Proteomes" id="UP001597261"/>
    </source>
</evidence>
<dbReference type="Pfam" id="PF06912">
    <property type="entry name" value="DUF1275"/>
    <property type="match status" value="1"/>
</dbReference>
<evidence type="ECO:0000313" key="2">
    <source>
        <dbReference type="EMBL" id="MFD1659125.1"/>
    </source>
</evidence>
<dbReference type="Proteomes" id="UP001597261">
    <property type="component" value="Unassembled WGS sequence"/>
</dbReference>
<dbReference type="PANTHER" id="PTHR37314:SF4">
    <property type="entry name" value="UPF0700 TRANSMEMBRANE PROTEIN YOAK"/>
    <property type="match status" value="1"/>
</dbReference>
<dbReference type="EMBL" id="JBHUDX010000030">
    <property type="protein sequence ID" value="MFD1659125.1"/>
    <property type="molecule type" value="Genomic_DNA"/>
</dbReference>
<feature type="transmembrane region" description="Helical" evidence="1">
    <location>
        <begin position="88"/>
        <end position="111"/>
    </location>
</feature>
<dbReference type="PANTHER" id="PTHR37314">
    <property type="entry name" value="SLR0142 PROTEIN"/>
    <property type="match status" value="1"/>
</dbReference>
<dbReference type="RefSeq" id="WP_381081913.1">
    <property type="nucleotide sequence ID" value="NZ_JBHUDX010000030.1"/>
</dbReference>
<proteinExistence type="predicted"/>
<gene>
    <name evidence="2" type="ORF">ACFSL4_13120</name>
</gene>
<organism evidence="2 3">
    <name type="scientific">Streptomyces caeni</name>
    <dbReference type="NCBI Taxonomy" id="2307231"/>
    <lineage>
        <taxon>Bacteria</taxon>
        <taxon>Bacillati</taxon>
        <taxon>Actinomycetota</taxon>
        <taxon>Actinomycetes</taxon>
        <taxon>Kitasatosporales</taxon>
        <taxon>Streptomycetaceae</taxon>
        <taxon>Streptomyces</taxon>
    </lineage>
</organism>
<keyword evidence="1" id="KW-0812">Transmembrane</keyword>
<keyword evidence="3" id="KW-1185">Reference proteome</keyword>
<dbReference type="InterPro" id="IPR010699">
    <property type="entry name" value="DUF1275"/>
</dbReference>
<feature type="transmembrane region" description="Helical" evidence="1">
    <location>
        <begin position="49"/>
        <end position="76"/>
    </location>
</feature>
<sequence>MNPRRSAALTAATVVLTMTTGMVEAVSYLALGPVFTATQTGNLLFLGFAAGGVQALSVVACSVSVAGFVVGAALGARFESNVDLRGHRWFATALLVEGAVLAVAGLVSWGVGVGDGPQTSRHYLVTSLVGAAMGMRNVTTMRTRVPDLTTTLITRALTAFISSSPLAHDTKIPSGPGSEARRGSSMTAMFAGGLLGAWMLRQALGPPLVLLAVAATVLAIAVCYGLIARHGTSAPDCGGPSGGTPNSLGR</sequence>
<keyword evidence="1" id="KW-0472">Membrane</keyword>